<keyword evidence="9" id="KW-1185">Reference proteome</keyword>
<keyword evidence="2" id="KW-0645">Protease</keyword>
<feature type="domain" description="Peptidase M28" evidence="7">
    <location>
        <begin position="298"/>
        <end position="517"/>
    </location>
</feature>
<evidence type="ECO:0000256" key="2">
    <source>
        <dbReference type="ARBA" id="ARBA00022670"/>
    </source>
</evidence>
<dbReference type="InterPro" id="IPR046450">
    <property type="entry name" value="PA_dom_sf"/>
</dbReference>
<evidence type="ECO:0000259" key="7">
    <source>
        <dbReference type="Pfam" id="PF04389"/>
    </source>
</evidence>
<keyword evidence="3" id="KW-0479">Metal-binding</keyword>
<evidence type="ECO:0000256" key="3">
    <source>
        <dbReference type="ARBA" id="ARBA00022723"/>
    </source>
</evidence>
<keyword evidence="1" id="KW-0031">Aminopeptidase</keyword>
<evidence type="ECO:0000256" key="1">
    <source>
        <dbReference type="ARBA" id="ARBA00022438"/>
    </source>
</evidence>
<dbReference type="PANTHER" id="PTHR12147:SF56">
    <property type="entry name" value="AMINOPEPTIDASE YDR415C-RELATED"/>
    <property type="match status" value="1"/>
</dbReference>
<dbReference type="Pfam" id="PF04389">
    <property type="entry name" value="Peptidase_M28"/>
    <property type="match status" value="1"/>
</dbReference>
<dbReference type="InterPro" id="IPR007484">
    <property type="entry name" value="Peptidase_M28"/>
</dbReference>
<comment type="caution">
    <text evidence="8">The sequence shown here is derived from an EMBL/GenBank/DDBJ whole genome shotgun (WGS) entry which is preliminary data.</text>
</comment>
<reference evidence="8 9" key="1">
    <citation type="submission" date="2021-11" db="EMBL/GenBank/DDBJ databases">
        <title>Genomic of Niabella pedocola.</title>
        <authorList>
            <person name="Wu T."/>
        </authorList>
    </citation>
    <scope>NUCLEOTIDE SEQUENCE [LARGE SCALE GENOMIC DNA]</scope>
    <source>
        <strain evidence="8 9">JCM 31011</strain>
    </source>
</reference>
<evidence type="ECO:0000256" key="4">
    <source>
        <dbReference type="ARBA" id="ARBA00022729"/>
    </source>
</evidence>
<dbReference type="Proteomes" id="UP001199816">
    <property type="component" value="Unassembled WGS sequence"/>
</dbReference>
<organism evidence="8 9">
    <name type="scientific">Niabella pedocola</name>
    <dbReference type="NCBI Taxonomy" id="1752077"/>
    <lineage>
        <taxon>Bacteria</taxon>
        <taxon>Pseudomonadati</taxon>
        <taxon>Bacteroidota</taxon>
        <taxon>Chitinophagia</taxon>
        <taxon>Chitinophagales</taxon>
        <taxon>Chitinophagaceae</taxon>
        <taxon>Niabella</taxon>
    </lineage>
</organism>
<evidence type="ECO:0000256" key="6">
    <source>
        <dbReference type="ARBA" id="ARBA00022833"/>
    </source>
</evidence>
<dbReference type="Gene3D" id="3.50.30.30">
    <property type="match status" value="1"/>
</dbReference>
<keyword evidence="6" id="KW-0862">Zinc</keyword>
<dbReference type="RefSeq" id="WP_231005020.1">
    <property type="nucleotide sequence ID" value="NZ_JAJNEC010000005.1"/>
</dbReference>
<dbReference type="Gene3D" id="3.40.630.10">
    <property type="entry name" value="Zn peptidases"/>
    <property type="match status" value="1"/>
</dbReference>
<dbReference type="CDD" id="cd05660">
    <property type="entry name" value="M28_like_PA"/>
    <property type="match status" value="1"/>
</dbReference>
<keyword evidence="5" id="KW-0378">Hydrolase</keyword>
<name>A0ABS8PSB0_9BACT</name>
<dbReference type="SUPFAM" id="SSF52025">
    <property type="entry name" value="PA domain"/>
    <property type="match status" value="1"/>
</dbReference>
<accession>A0ABS8PSB0</accession>
<proteinExistence type="predicted"/>
<evidence type="ECO:0000313" key="8">
    <source>
        <dbReference type="EMBL" id="MCD2423760.1"/>
    </source>
</evidence>
<sequence length="551" mass="60671">MNQLFTVVSIALVFTACNNPGQSDAGKAGDPAFNTDNLVTHIKILSSDSFQGRKPFTEGETKTIAYLQEQFRSLGTEPGNGDSYLQEVPMIDILSQPDTLMQVHTPKEAMQLKGYDEYVLSTPKTEAIVNLEHVPVVFAGYGVVAPEYNWNDYEGLDVKGKIVMVLVNDPGFNNGDTTLFKGKTMTYYGRWTYKFEEAARQGARGCLVIHSTAAASYPFSVVQNSWNESELRLDNKNEKLLDAQGWIAMDAAKKLIVAGGQDTAIIAKADIPGFKAVPLNETISTRIKTKVTYSKSHNVIAKIIGSKYPDEYVLYTAHWDHLGIGKPDARGDSIYNGALDNASGTAALLEFARVWKSQPTPPERTVVFLAVTAEEQGLLGSAYYAQHPVYPLAKTVGVLNVDEVNNYGRTKDIMVVGQGQSEMEDLLKEEAGKQGRYISYDATPEAGHYFRSDHFSFAKAGVPALAQGFGIDVAGKDKEYGKKMQEAFNAQHYHSPSDEYQTSWDLSGAVEDLQLLFMVGKRLAYGHTWPGWKAGSEFKAERDKTAAVRTK</sequence>
<dbReference type="InterPro" id="IPR045175">
    <property type="entry name" value="M28_fam"/>
</dbReference>
<dbReference type="SUPFAM" id="SSF53187">
    <property type="entry name" value="Zn-dependent exopeptidases"/>
    <property type="match status" value="1"/>
</dbReference>
<dbReference type="EMBL" id="JAJNEC010000005">
    <property type="protein sequence ID" value="MCD2423760.1"/>
    <property type="molecule type" value="Genomic_DNA"/>
</dbReference>
<dbReference type="PANTHER" id="PTHR12147">
    <property type="entry name" value="METALLOPEPTIDASE M28 FAMILY MEMBER"/>
    <property type="match status" value="1"/>
</dbReference>
<keyword evidence="4" id="KW-0732">Signal</keyword>
<evidence type="ECO:0000313" key="9">
    <source>
        <dbReference type="Proteomes" id="UP001199816"/>
    </source>
</evidence>
<protein>
    <submittedName>
        <fullName evidence="8">M28 family metallopeptidase</fullName>
    </submittedName>
</protein>
<gene>
    <name evidence="8" type="ORF">LQ567_13375</name>
</gene>
<evidence type="ECO:0000256" key="5">
    <source>
        <dbReference type="ARBA" id="ARBA00022801"/>
    </source>
</evidence>